<keyword evidence="4" id="KW-0645">Protease</keyword>
<keyword evidence="11" id="KW-0482">Metalloprotease</keyword>
<feature type="transmembrane region" description="Helical" evidence="15">
    <location>
        <begin position="32"/>
        <end position="56"/>
    </location>
</feature>
<keyword evidence="19" id="KW-1185">Reference proteome</keyword>
<dbReference type="AlphaFoldDB" id="A0A6J1L7J0"/>
<gene>
    <name evidence="20" type="primary">LOC111592239</name>
</gene>
<keyword evidence="5 15" id="KW-0812">Transmembrane</keyword>
<evidence type="ECO:0000256" key="14">
    <source>
        <dbReference type="ARBA" id="ARBA00078796"/>
    </source>
</evidence>
<feature type="transmembrane region" description="Helical" evidence="15">
    <location>
        <begin position="422"/>
        <end position="443"/>
    </location>
</feature>
<feature type="domain" description="Endoplasmic reticulum metallopeptidase 1/1-A TM" evidence="18">
    <location>
        <begin position="416"/>
        <end position="633"/>
    </location>
</feature>
<keyword evidence="8" id="KW-0256">Endoplasmic reticulum</keyword>
<evidence type="ECO:0000256" key="9">
    <source>
        <dbReference type="ARBA" id="ARBA00022833"/>
    </source>
</evidence>
<dbReference type="Pfam" id="PF22248">
    <property type="entry name" value="ERMP1_C"/>
    <property type="match status" value="1"/>
</dbReference>
<evidence type="ECO:0000256" key="1">
    <source>
        <dbReference type="ARBA" id="ARBA00001947"/>
    </source>
</evidence>
<keyword evidence="13" id="KW-0325">Glycoprotein</keyword>
<keyword evidence="10 15" id="KW-1133">Transmembrane helix</keyword>
<evidence type="ECO:0000259" key="16">
    <source>
        <dbReference type="Pfam" id="PF04389"/>
    </source>
</evidence>
<dbReference type="FunFam" id="3.40.630.10:FF:000008">
    <property type="entry name" value="Endoplasmic reticulum metallopeptidase 1"/>
    <property type="match status" value="1"/>
</dbReference>
<evidence type="ECO:0000313" key="19">
    <source>
        <dbReference type="Proteomes" id="UP000504633"/>
    </source>
</evidence>
<dbReference type="GO" id="GO:0006508">
    <property type="term" value="P:proteolysis"/>
    <property type="evidence" value="ECO:0007669"/>
    <property type="project" value="UniProtKB-KW"/>
</dbReference>
<evidence type="ECO:0000256" key="15">
    <source>
        <dbReference type="SAM" id="Phobius"/>
    </source>
</evidence>
<evidence type="ECO:0000259" key="18">
    <source>
        <dbReference type="Pfam" id="PF22249"/>
    </source>
</evidence>
<keyword evidence="7" id="KW-0378">Hydrolase</keyword>
<evidence type="ECO:0000256" key="6">
    <source>
        <dbReference type="ARBA" id="ARBA00022723"/>
    </source>
</evidence>
<sequence length="874" mass="98103">MSDEINLISEEDGVDVSKKIRKKDVNKDVKPAWYFGTGFLLFWALMFFAVVLPLFYRTPTALTIEDDNTGEFIGDRAYNTLNNLINIGPRTVGSKANEVEAVIFLINELAEIKKLLLHDYFTMEIDIQTASGALRYTHMLNMYQGVQNVVVKLSPKGSTSESYLLVNSHYDTVAKSPGAGDDGFMVATMLEVLRVMATTPQTFEHPIIFLFNGAEETAFQASHGFITQHKWAPNCKAVVNLDAAGSGGRDILFQSGPFHPWLVDYYKKHAKHPFATSLGEEIFQSGVIPSDTDFTAFVEHGKIPGLDIAQVINGYIYHTKYDRIDVIPRSSIQSTGDNVLSLVRALANATELHDTQAHEKGHAVFFDFLGLFFISYSEDTGIILNFCAAVVGLVLVFVSVWRMSSTSALPLNQVLVQLLVQLMVQLLALVLGLGLSILVAHVFDSFGLSLTYFSCLSLLIGLYVCPTLIGLSLPITIYYQSRRNSKLQFSYRLQLTLHIWAILLCLLGIAVTAYGLRSAYIITILNCFYAASLALNLLTTLHDRAYSWTGLVMVSQVAPFLYCTYRIYLVLVVLIPMTGRLGSALNPDLVIAVVTALGTIFACGFLIPLINMFRRPYLIIVSLLTVTVITVILASSTQIGFPYRPRASSERVSYQHVRKVFYEYDGTVSKDESGYLFSFQDRRAAEPMKIRMTNAKSIRSDCEKHMMCGVPLYDERWVGNRLESMWLPRERPIELLAKANLTLLSKTILESNTTARFEFQLEGPDHMSLFIQTYEDDFVTLSNWSFDRSYLENPPAYPLSYHIYFTYGTDRSPLNFSLDISKANGDFEVPLFQLGVSGHYVETKRDALSEEFAASFPAYAVLVDWPSSYDRYIF</sequence>
<dbReference type="SUPFAM" id="SSF53187">
    <property type="entry name" value="Zn-dependent exopeptidases"/>
    <property type="match status" value="1"/>
</dbReference>
<feature type="transmembrane region" description="Helical" evidence="15">
    <location>
        <begin position="382"/>
        <end position="401"/>
    </location>
</feature>
<dbReference type="Gene3D" id="3.40.630.10">
    <property type="entry name" value="Zn peptidases"/>
    <property type="match status" value="1"/>
</dbReference>
<feature type="transmembrane region" description="Helical" evidence="15">
    <location>
        <begin position="589"/>
        <end position="610"/>
    </location>
</feature>
<evidence type="ECO:0000256" key="13">
    <source>
        <dbReference type="ARBA" id="ARBA00023180"/>
    </source>
</evidence>
<dbReference type="GeneID" id="111592239"/>
<feature type="transmembrane region" description="Helical" evidence="15">
    <location>
        <begin position="491"/>
        <end position="514"/>
    </location>
</feature>
<name>A0A6J1L7J0_DROHY</name>
<evidence type="ECO:0000256" key="7">
    <source>
        <dbReference type="ARBA" id="ARBA00022801"/>
    </source>
</evidence>
<evidence type="ECO:0000256" key="5">
    <source>
        <dbReference type="ARBA" id="ARBA00022692"/>
    </source>
</evidence>
<evidence type="ECO:0000313" key="20">
    <source>
        <dbReference type="RefSeq" id="XP_023160091.2"/>
    </source>
</evidence>
<dbReference type="InterPro" id="IPR048024">
    <property type="entry name" value="Fxna-like_M28_dom"/>
</dbReference>
<feature type="transmembrane region" description="Helical" evidence="15">
    <location>
        <begin position="449"/>
        <end position="479"/>
    </location>
</feature>
<dbReference type="GO" id="GO:0046872">
    <property type="term" value="F:metal ion binding"/>
    <property type="evidence" value="ECO:0007669"/>
    <property type="project" value="UniProtKB-KW"/>
</dbReference>
<comment type="subcellular location">
    <subcellularLocation>
        <location evidence="2">Endoplasmic reticulum membrane</location>
        <topology evidence="2">Multi-pass membrane protein</topology>
    </subcellularLocation>
</comment>
<evidence type="ECO:0000256" key="4">
    <source>
        <dbReference type="ARBA" id="ARBA00022670"/>
    </source>
</evidence>
<evidence type="ECO:0000256" key="2">
    <source>
        <dbReference type="ARBA" id="ARBA00004477"/>
    </source>
</evidence>
<evidence type="ECO:0000256" key="8">
    <source>
        <dbReference type="ARBA" id="ARBA00022824"/>
    </source>
</evidence>
<dbReference type="GO" id="GO:0008235">
    <property type="term" value="F:metalloexopeptidase activity"/>
    <property type="evidence" value="ECO:0007669"/>
    <property type="project" value="InterPro"/>
</dbReference>
<evidence type="ECO:0000259" key="17">
    <source>
        <dbReference type="Pfam" id="PF22248"/>
    </source>
</evidence>
<accession>A0A6J1L7J0</accession>
<evidence type="ECO:0000256" key="11">
    <source>
        <dbReference type="ARBA" id="ARBA00023049"/>
    </source>
</evidence>
<comment type="cofactor">
    <cofactor evidence="1">
        <name>Zn(2+)</name>
        <dbReference type="ChEBI" id="CHEBI:29105"/>
    </cofactor>
</comment>
<feature type="transmembrane region" description="Helical" evidence="15">
    <location>
        <begin position="551"/>
        <end position="577"/>
    </location>
</feature>
<evidence type="ECO:0000256" key="12">
    <source>
        <dbReference type="ARBA" id="ARBA00023136"/>
    </source>
</evidence>
<keyword evidence="9" id="KW-0862">Zinc</keyword>
<dbReference type="RefSeq" id="XP_023160091.2">
    <property type="nucleotide sequence ID" value="XM_023304323.2"/>
</dbReference>
<dbReference type="InterPro" id="IPR007484">
    <property type="entry name" value="Peptidase_M28"/>
</dbReference>
<dbReference type="InterPro" id="IPR045175">
    <property type="entry name" value="M28_fam"/>
</dbReference>
<comment type="similarity">
    <text evidence="3">Belongs to the peptidase M28 family.</text>
</comment>
<dbReference type="Pfam" id="PF04389">
    <property type="entry name" value="Peptidase_M28"/>
    <property type="match status" value="1"/>
</dbReference>
<dbReference type="Pfam" id="PF22249">
    <property type="entry name" value="ERMP1-TM"/>
    <property type="match status" value="1"/>
</dbReference>
<dbReference type="PANTHER" id="PTHR12147">
    <property type="entry name" value="METALLOPEPTIDASE M28 FAMILY MEMBER"/>
    <property type="match status" value="1"/>
</dbReference>
<dbReference type="KEGG" id="dhe:111592239"/>
<dbReference type="InterPro" id="IPR053973">
    <property type="entry name" value="ERMP1-like_C"/>
</dbReference>
<keyword evidence="6" id="KW-0479">Metal-binding</keyword>
<dbReference type="OMA" id="PLYDERW"/>
<keyword evidence="12 15" id="KW-0472">Membrane</keyword>
<proteinExistence type="inferred from homology"/>
<organism evidence="19 20">
    <name type="scientific">Drosophila hydei</name>
    <name type="common">Fruit fly</name>
    <dbReference type="NCBI Taxonomy" id="7224"/>
    <lineage>
        <taxon>Eukaryota</taxon>
        <taxon>Metazoa</taxon>
        <taxon>Ecdysozoa</taxon>
        <taxon>Arthropoda</taxon>
        <taxon>Hexapoda</taxon>
        <taxon>Insecta</taxon>
        <taxon>Pterygota</taxon>
        <taxon>Neoptera</taxon>
        <taxon>Endopterygota</taxon>
        <taxon>Diptera</taxon>
        <taxon>Brachycera</taxon>
        <taxon>Muscomorpha</taxon>
        <taxon>Ephydroidea</taxon>
        <taxon>Drosophilidae</taxon>
        <taxon>Drosophila</taxon>
    </lineage>
</organism>
<feature type="domain" description="Peptidase M28" evidence="16">
    <location>
        <begin position="148"/>
        <end position="342"/>
    </location>
</feature>
<evidence type="ECO:0000256" key="10">
    <source>
        <dbReference type="ARBA" id="ARBA00022989"/>
    </source>
</evidence>
<feature type="transmembrane region" description="Helical" evidence="15">
    <location>
        <begin position="617"/>
        <end position="641"/>
    </location>
</feature>
<evidence type="ECO:0000256" key="3">
    <source>
        <dbReference type="ARBA" id="ARBA00010918"/>
    </source>
</evidence>
<dbReference type="InterPro" id="IPR053974">
    <property type="entry name" value="ERMP1_1-A_TM"/>
</dbReference>
<dbReference type="Proteomes" id="UP000504633">
    <property type="component" value="Unplaced"/>
</dbReference>
<dbReference type="OrthoDB" id="76293at2759"/>
<dbReference type="PANTHER" id="PTHR12147:SF22">
    <property type="entry name" value="ENDOPLASMIC RETICULUM METALLOPEPTIDASE 1"/>
    <property type="match status" value="1"/>
</dbReference>
<reference evidence="20" key="1">
    <citation type="submission" date="2025-08" db="UniProtKB">
        <authorList>
            <consortium name="RefSeq"/>
        </authorList>
    </citation>
    <scope>IDENTIFICATION</scope>
    <source>
        <strain evidence="20">15085-1641.00</strain>
        <tissue evidence="20">Whole body</tissue>
    </source>
</reference>
<feature type="transmembrane region" description="Helical" evidence="15">
    <location>
        <begin position="520"/>
        <end position="539"/>
    </location>
</feature>
<protein>
    <recommendedName>
        <fullName evidence="14">FXNA-like protease</fullName>
    </recommendedName>
</protein>
<feature type="domain" description="Endoplasmic reticulum metallopeptidase 1-like C-terminal" evidence="17">
    <location>
        <begin position="650"/>
        <end position="872"/>
    </location>
</feature>
<dbReference type="CDD" id="cd03875">
    <property type="entry name" value="M28_Fxna_like"/>
    <property type="match status" value="1"/>
</dbReference>
<dbReference type="GO" id="GO:0005789">
    <property type="term" value="C:endoplasmic reticulum membrane"/>
    <property type="evidence" value="ECO:0007669"/>
    <property type="project" value="UniProtKB-SubCell"/>
</dbReference>